<feature type="domain" description="Thiamine pyrophosphate enzyme central" evidence="3">
    <location>
        <begin position="63"/>
        <end position="198"/>
    </location>
</feature>
<dbReference type="GO" id="GO:0000287">
    <property type="term" value="F:magnesium ion binding"/>
    <property type="evidence" value="ECO:0007669"/>
    <property type="project" value="InterPro"/>
</dbReference>
<dbReference type="InterPro" id="IPR045229">
    <property type="entry name" value="TPP_enz"/>
</dbReference>
<dbReference type="EMBL" id="UINC01152524">
    <property type="protein sequence ID" value="SVD46749.1"/>
    <property type="molecule type" value="Genomic_DNA"/>
</dbReference>
<accession>A0A382VJP1</accession>
<dbReference type="PANTHER" id="PTHR18968">
    <property type="entry name" value="THIAMINE PYROPHOSPHATE ENZYMES"/>
    <property type="match status" value="1"/>
</dbReference>
<dbReference type="GO" id="GO:0003984">
    <property type="term" value="F:acetolactate synthase activity"/>
    <property type="evidence" value="ECO:0007669"/>
    <property type="project" value="TreeGrafter"/>
</dbReference>
<evidence type="ECO:0000256" key="2">
    <source>
        <dbReference type="ARBA" id="ARBA00007812"/>
    </source>
</evidence>
<name>A0A382VJP1_9ZZZZ</name>
<dbReference type="GO" id="GO:0009099">
    <property type="term" value="P:L-valine biosynthetic process"/>
    <property type="evidence" value="ECO:0007669"/>
    <property type="project" value="TreeGrafter"/>
</dbReference>
<dbReference type="AlphaFoldDB" id="A0A382VJP1"/>
<dbReference type="InterPro" id="IPR029061">
    <property type="entry name" value="THDP-binding"/>
</dbReference>
<dbReference type="SUPFAM" id="SSF52518">
    <property type="entry name" value="Thiamin diphosphate-binding fold (THDP-binding)"/>
    <property type="match status" value="1"/>
</dbReference>
<evidence type="ECO:0000259" key="3">
    <source>
        <dbReference type="Pfam" id="PF00205"/>
    </source>
</evidence>
<dbReference type="GO" id="GO:0050660">
    <property type="term" value="F:flavin adenine dinucleotide binding"/>
    <property type="evidence" value="ECO:0007669"/>
    <property type="project" value="TreeGrafter"/>
</dbReference>
<dbReference type="InterPro" id="IPR029035">
    <property type="entry name" value="DHS-like_NAD/FAD-binding_dom"/>
</dbReference>
<comment type="similarity">
    <text evidence="2">Belongs to the TPP enzyme family.</text>
</comment>
<dbReference type="GO" id="GO:0009097">
    <property type="term" value="P:isoleucine biosynthetic process"/>
    <property type="evidence" value="ECO:0007669"/>
    <property type="project" value="TreeGrafter"/>
</dbReference>
<proteinExistence type="inferred from homology"/>
<dbReference type="GO" id="GO:0005948">
    <property type="term" value="C:acetolactate synthase complex"/>
    <property type="evidence" value="ECO:0007669"/>
    <property type="project" value="TreeGrafter"/>
</dbReference>
<dbReference type="Gene3D" id="3.40.50.1220">
    <property type="entry name" value="TPP-binding domain"/>
    <property type="match status" value="1"/>
</dbReference>
<evidence type="ECO:0000313" key="4">
    <source>
        <dbReference type="EMBL" id="SVD46749.1"/>
    </source>
</evidence>
<gene>
    <name evidence="4" type="ORF">METZ01_LOCUS399603</name>
</gene>
<dbReference type="InterPro" id="IPR012000">
    <property type="entry name" value="Thiamin_PyroP_enz_cen_dom"/>
</dbReference>
<protein>
    <recommendedName>
        <fullName evidence="3">Thiamine pyrophosphate enzyme central domain-containing protein</fullName>
    </recommendedName>
</protein>
<dbReference type="GO" id="GO:0030976">
    <property type="term" value="F:thiamine pyrophosphate binding"/>
    <property type="evidence" value="ECO:0007669"/>
    <property type="project" value="InterPro"/>
</dbReference>
<dbReference type="Pfam" id="PF00205">
    <property type="entry name" value="TPP_enzyme_M"/>
    <property type="match status" value="1"/>
</dbReference>
<sequence>SPARIPEYVALAFRTALSGRQGPVHLTIPHDFQMAEVEDAEATRYAPSEYVTPLQVLGDTAQVEKAVDLLNSAQRPMIFAGSSAGATAIPSEVRRLVETMRIPFFSEDSARALIPDSHEYSMGLGYQPLNLTVRNVGDADVVLMLGKKLDYTNGFGGNPPFADDVKFLVVDPSPAQVARARTAAVGIVGDLGPVITQLADGAAKRKWAERTEWVERLRSAFNEWHEGLTRLGKMESPMHPMHVSNTLKKFIDDDTHVTFDGGDYCHFLRASIKRDKPYRFHNVS</sequence>
<evidence type="ECO:0000256" key="1">
    <source>
        <dbReference type="ARBA" id="ARBA00001964"/>
    </source>
</evidence>
<dbReference type="Gene3D" id="3.40.50.970">
    <property type="match status" value="1"/>
</dbReference>
<feature type="non-terminal residue" evidence="4">
    <location>
        <position position="1"/>
    </location>
</feature>
<reference evidence="4" key="1">
    <citation type="submission" date="2018-05" db="EMBL/GenBank/DDBJ databases">
        <authorList>
            <person name="Lanie J.A."/>
            <person name="Ng W.-L."/>
            <person name="Kazmierczak K.M."/>
            <person name="Andrzejewski T.M."/>
            <person name="Davidsen T.M."/>
            <person name="Wayne K.J."/>
            <person name="Tettelin H."/>
            <person name="Glass J.I."/>
            <person name="Rusch D."/>
            <person name="Podicherti R."/>
            <person name="Tsui H.-C.T."/>
            <person name="Winkler M.E."/>
        </authorList>
    </citation>
    <scope>NUCLEOTIDE SEQUENCE</scope>
</reference>
<feature type="non-terminal residue" evidence="4">
    <location>
        <position position="284"/>
    </location>
</feature>
<dbReference type="SUPFAM" id="SSF52467">
    <property type="entry name" value="DHS-like NAD/FAD-binding domain"/>
    <property type="match status" value="1"/>
</dbReference>
<dbReference type="PANTHER" id="PTHR18968:SF166">
    <property type="entry name" value="2-HYDROXYACYL-COA LYASE 2"/>
    <property type="match status" value="1"/>
</dbReference>
<organism evidence="4">
    <name type="scientific">marine metagenome</name>
    <dbReference type="NCBI Taxonomy" id="408172"/>
    <lineage>
        <taxon>unclassified sequences</taxon>
        <taxon>metagenomes</taxon>
        <taxon>ecological metagenomes</taxon>
    </lineage>
</organism>
<comment type="cofactor">
    <cofactor evidence="1">
        <name>thiamine diphosphate</name>
        <dbReference type="ChEBI" id="CHEBI:58937"/>
    </cofactor>
</comment>